<evidence type="ECO:0008006" key="4">
    <source>
        <dbReference type="Google" id="ProtNLM"/>
    </source>
</evidence>
<evidence type="ECO:0000313" key="2">
    <source>
        <dbReference type="EMBL" id="NVN52028.1"/>
    </source>
</evidence>
<sequence length="164" mass="17045">MRRTMRTAQAAAALMMALAPLTAGVAVAYAEQDATFVPFGQVLRRCDFSDIKYVGGTGYARPTAQVWTDGSEVIADIQLNTGVPNTRYDVRLIQAPRSSAVSCNGGEPGVAGTALFTDGAGAGAVSVRGPVVSGATGAWLFITIPSAHSQVPKEFYTSDFIAAL</sequence>
<evidence type="ECO:0000313" key="3">
    <source>
        <dbReference type="Proteomes" id="UP000570517"/>
    </source>
</evidence>
<comment type="caution">
    <text evidence="2">The sequence shown here is derived from an EMBL/GenBank/DDBJ whole genome shotgun (WGS) entry which is preliminary data.</text>
</comment>
<name>A0A850PN31_9MYCO</name>
<protein>
    <recommendedName>
        <fullName evidence="4">Secreted protein</fullName>
    </recommendedName>
</protein>
<gene>
    <name evidence="2" type="ORF">HLY00_2021</name>
</gene>
<dbReference type="Proteomes" id="UP000570517">
    <property type="component" value="Unassembled WGS sequence"/>
</dbReference>
<organism evidence="2 3">
    <name type="scientific">Mycolicibacterium hippocampi</name>
    <dbReference type="NCBI Taxonomy" id="659824"/>
    <lineage>
        <taxon>Bacteria</taxon>
        <taxon>Bacillati</taxon>
        <taxon>Actinomycetota</taxon>
        <taxon>Actinomycetes</taxon>
        <taxon>Mycobacteriales</taxon>
        <taxon>Mycobacteriaceae</taxon>
        <taxon>Mycolicibacterium</taxon>
    </lineage>
</organism>
<keyword evidence="1" id="KW-0732">Signal</keyword>
<feature type="chain" id="PRO_5032423416" description="Secreted protein" evidence="1">
    <location>
        <begin position="29"/>
        <end position="164"/>
    </location>
</feature>
<evidence type="ECO:0000256" key="1">
    <source>
        <dbReference type="SAM" id="SignalP"/>
    </source>
</evidence>
<proteinExistence type="predicted"/>
<reference evidence="2 3" key="1">
    <citation type="submission" date="2020-05" db="EMBL/GenBank/DDBJ databases">
        <title>Draft genome sequence of Mycobacterium hippocampi DL, isolated from European seabass, Dicentrarchus labrax, reared in fish farms.</title>
        <authorList>
            <person name="Stathopoulou P."/>
            <person name="Asimakis E."/>
            <person name="Tzokas K."/>
            <person name="Batargias C."/>
            <person name="Tsiamis G."/>
        </authorList>
    </citation>
    <scope>NUCLEOTIDE SEQUENCE [LARGE SCALE GENOMIC DNA]</scope>
    <source>
        <strain evidence="2 3">DL</strain>
    </source>
</reference>
<dbReference type="AlphaFoldDB" id="A0A850PN31"/>
<accession>A0A850PN31</accession>
<dbReference type="EMBL" id="JABFYL010000039">
    <property type="protein sequence ID" value="NVN52028.1"/>
    <property type="molecule type" value="Genomic_DNA"/>
</dbReference>
<feature type="signal peptide" evidence="1">
    <location>
        <begin position="1"/>
        <end position="28"/>
    </location>
</feature>
<keyword evidence="3" id="KW-1185">Reference proteome</keyword>